<dbReference type="RefSeq" id="WP_009496040.1">
    <property type="nucleotide sequence ID" value="NZ_AMZQ01000012.1"/>
</dbReference>
<dbReference type="EMBL" id="AMZQ01000012">
    <property type="protein sequence ID" value="EKU10537.1"/>
    <property type="molecule type" value="Genomic_DNA"/>
</dbReference>
<name>M5IDV4_9BACT</name>
<comment type="caution">
    <text evidence="1">The sequence shown here is derived from an EMBL/GenBank/DDBJ whole genome shotgun (WGS) entry which is preliminary data.</text>
</comment>
<dbReference type="PATRIC" id="fig|1244083.3.peg.2106"/>
<organism evidence="1 2">
    <name type="scientific">Campylobacter showae CSUNSWCD</name>
    <dbReference type="NCBI Taxonomy" id="1244083"/>
    <lineage>
        <taxon>Bacteria</taxon>
        <taxon>Pseudomonadati</taxon>
        <taxon>Campylobacterota</taxon>
        <taxon>Epsilonproteobacteria</taxon>
        <taxon>Campylobacterales</taxon>
        <taxon>Campylobacteraceae</taxon>
        <taxon>Campylobacter</taxon>
    </lineage>
</organism>
<evidence type="ECO:0000313" key="1">
    <source>
        <dbReference type="EMBL" id="EKU10537.1"/>
    </source>
</evidence>
<sequence>MTRLQDLDCKEIDLQDKFYGLFQCFMPDGVGVEAMFALLQNDSELRKHA</sequence>
<gene>
    <name evidence="1" type="ORF">CSUNSWCD_863</name>
</gene>
<reference evidence="1 2" key="1">
    <citation type="journal article" date="2013" name="Genome Announc.">
        <title>Genome Sequence of Campylobacter showae UNSWCD, Isolated from a Patient with Crohn's Disease.</title>
        <authorList>
            <person name="Tay A.P."/>
            <person name="Kaakoush N.O."/>
            <person name="Deshpande N.P."/>
            <person name="Chen Z."/>
            <person name="Mitchell H."/>
            <person name="Wilkins M.R."/>
        </authorList>
    </citation>
    <scope>NUCLEOTIDE SEQUENCE [LARGE SCALE GENOMIC DNA]</scope>
    <source>
        <strain evidence="1 2">CSUNSWCD</strain>
    </source>
</reference>
<accession>M5IDV4</accession>
<dbReference type="Proteomes" id="UP000011939">
    <property type="component" value="Unassembled WGS sequence"/>
</dbReference>
<proteinExistence type="predicted"/>
<evidence type="ECO:0000313" key="2">
    <source>
        <dbReference type="Proteomes" id="UP000011939"/>
    </source>
</evidence>
<dbReference type="AlphaFoldDB" id="M5IDV4"/>
<protein>
    <submittedName>
        <fullName evidence="1">Uncharacterized protein</fullName>
    </submittedName>
</protein>